<name>A0A1L9S8Q5_9EURO</name>
<dbReference type="OrthoDB" id="3533814at2759"/>
<dbReference type="Pfam" id="PF20237">
    <property type="entry name" value="DUF6594"/>
    <property type="match status" value="1"/>
</dbReference>
<feature type="transmembrane region" description="Helical" evidence="1">
    <location>
        <begin position="238"/>
        <end position="259"/>
    </location>
</feature>
<proteinExistence type="predicted"/>
<protein>
    <recommendedName>
        <fullName evidence="2">DUF6594 domain-containing protein</fullName>
    </recommendedName>
</protein>
<keyword evidence="4" id="KW-1185">Reference proteome</keyword>
<dbReference type="RefSeq" id="XP_022578048.1">
    <property type="nucleotide sequence ID" value="XM_022720816.1"/>
</dbReference>
<dbReference type="GeneID" id="34607281"/>
<keyword evidence="1" id="KW-0472">Membrane</keyword>
<organism evidence="3 4">
    <name type="scientific">Penicilliopsis zonata CBS 506.65</name>
    <dbReference type="NCBI Taxonomy" id="1073090"/>
    <lineage>
        <taxon>Eukaryota</taxon>
        <taxon>Fungi</taxon>
        <taxon>Dikarya</taxon>
        <taxon>Ascomycota</taxon>
        <taxon>Pezizomycotina</taxon>
        <taxon>Eurotiomycetes</taxon>
        <taxon>Eurotiomycetidae</taxon>
        <taxon>Eurotiales</taxon>
        <taxon>Aspergillaceae</taxon>
        <taxon>Penicilliopsis</taxon>
    </lineage>
</organism>
<evidence type="ECO:0000259" key="2">
    <source>
        <dbReference type="Pfam" id="PF20237"/>
    </source>
</evidence>
<keyword evidence="1" id="KW-0812">Transmembrane</keyword>
<sequence>MPKPPAQGYDKVAAFMTLDPGLCVFRRFARLNVKNLLYLQGELAYLQQDLDEIIEEDKQSRCPEKAKYPFSVWDLKESLNDPNPENQTQWLKVLEVRKLLNEYNNALLQHAQMLRLAPPEKSDLQAFQRWMDWEEAMNMSIPFSPHGQWQGENVKDLVALCSQHKDTDRFTRWVFSHLIPWFHQRWGHKMMKQDPEVEAYFIDGQRIRTATYFLTLLLSGVLPASAMILMYFLRHKTLASLIVILIYNLLFVLITGLMATSKRVDMFAMGTAFAAIMVAMITNSNPSS</sequence>
<feature type="transmembrane region" description="Helical" evidence="1">
    <location>
        <begin position="210"/>
        <end position="232"/>
    </location>
</feature>
<evidence type="ECO:0000313" key="4">
    <source>
        <dbReference type="Proteomes" id="UP000184188"/>
    </source>
</evidence>
<accession>A0A1L9S8Q5</accession>
<dbReference type="Proteomes" id="UP000184188">
    <property type="component" value="Unassembled WGS sequence"/>
</dbReference>
<dbReference type="PANTHER" id="PTHR34502">
    <property type="entry name" value="DUF6594 DOMAIN-CONTAINING PROTEIN-RELATED"/>
    <property type="match status" value="1"/>
</dbReference>
<evidence type="ECO:0000256" key="1">
    <source>
        <dbReference type="SAM" id="Phobius"/>
    </source>
</evidence>
<feature type="transmembrane region" description="Helical" evidence="1">
    <location>
        <begin position="266"/>
        <end position="282"/>
    </location>
</feature>
<dbReference type="VEuPathDB" id="FungiDB:ASPZODRAFT_102885"/>
<reference evidence="4" key="1">
    <citation type="journal article" date="2017" name="Genome Biol.">
        <title>Comparative genomics reveals high biological diversity and specific adaptations in the industrially and medically important fungal genus Aspergillus.</title>
        <authorList>
            <person name="de Vries R.P."/>
            <person name="Riley R."/>
            <person name="Wiebenga A."/>
            <person name="Aguilar-Osorio G."/>
            <person name="Amillis S."/>
            <person name="Uchima C.A."/>
            <person name="Anderluh G."/>
            <person name="Asadollahi M."/>
            <person name="Askin M."/>
            <person name="Barry K."/>
            <person name="Battaglia E."/>
            <person name="Bayram O."/>
            <person name="Benocci T."/>
            <person name="Braus-Stromeyer S.A."/>
            <person name="Caldana C."/>
            <person name="Canovas D."/>
            <person name="Cerqueira G.C."/>
            <person name="Chen F."/>
            <person name="Chen W."/>
            <person name="Choi C."/>
            <person name="Clum A."/>
            <person name="Dos Santos R.A."/>
            <person name="Damasio A.R."/>
            <person name="Diallinas G."/>
            <person name="Emri T."/>
            <person name="Fekete E."/>
            <person name="Flipphi M."/>
            <person name="Freyberg S."/>
            <person name="Gallo A."/>
            <person name="Gournas C."/>
            <person name="Habgood R."/>
            <person name="Hainaut M."/>
            <person name="Harispe M.L."/>
            <person name="Henrissat B."/>
            <person name="Hilden K.S."/>
            <person name="Hope R."/>
            <person name="Hossain A."/>
            <person name="Karabika E."/>
            <person name="Karaffa L."/>
            <person name="Karanyi Z."/>
            <person name="Krasevec N."/>
            <person name="Kuo A."/>
            <person name="Kusch H."/>
            <person name="LaButti K."/>
            <person name="Lagendijk E.L."/>
            <person name="Lapidus A."/>
            <person name="Levasseur A."/>
            <person name="Lindquist E."/>
            <person name="Lipzen A."/>
            <person name="Logrieco A.F."/>
            <person name="MacCabe A."/>
            <person name="Maekelae M.R."/>
            <person name="Malavazi I."/>
            <person name="Melin P."/>
            <person name="Meyer V."/>
            <person name="Mielnichuk N."/>
            <person name="Miskei M."/>
            <person name="Molnar A.P."/>
            <person name="Mule G."/>
            <person name="Ngan C.Y."/>
            <person name="Orejas M."/>
            <person name="Orosz E."/>
            <person name="Ouedraogo J.P."/>
            <person name="Overkamp K.M."/>
            <person name="Park H.-S."/>
            <person name="Perrone G."/>
            <person name="Piumi F."/>
            <person name="Punt P.J."/>
            <person name="Ram A.F."/>
            <person name="Ramon A."/>
            <person name="Rauscher S."/>
            <person name="Record E."/>
            <person name="Riano-Pachon D.M."/>
            <person name="Robert V."/>
            <person name="Roehrig J."/>
            <person name="Ruller R."/>
            <person name="Salamov A."/>
            <person name="Salih N.S."/>
            <person name="Samson R.A."/>
            <person name="Sandor E."/>
            <person name="Sanguinetti M."/>
            <person name="Schuetze T."/>
            <person name="Sepcic K."/>
            <person name="Shelest E."/>
            <person name="Sherlock G."/>
            <person name="Sophianopoulou V."/>
            <person name="Squina F.M."/>
            <person name="Sun H."/>
            <person name="Susca A."/>
            <person name="Todd R.B."/>
            <person name="Tsang A."/>
            <person name="Unkles S.E."/>
            <person name="van de Wiele N."/>
            <person name="van Rossen-Uffink D."/>
            <person name="Oliveira J.V."/>
            <person name="Vesth T.C."/>
            <person name="Visser J."/>
            <person name="Yu J.-H."/>
            <person name="Zhou M."/>
            <person name="Andersen M.R."/>
            <person name="Archer D.B."/>
            <person name="Baker S.E."/>
            <person name="Benoit I."/>
            <person name="Brakhage A.A."/>
            <person name="Braus G.H."/>
            <person name="Fischer R."/>
            <person name="Frisvad J.C."/>
            <person name="Goldman G.H."/>
            <person name="Houbraken J."/>
            <person name="Oakley B."/>
            <person name="Pocsi I."/>
            <person name="Scazzocchio C."/>
            <person name="Seiboth B."/>
            <person name="vanKuyk P.A."/>
            <person name="Wortman J."/>
            <person name="Dyer P.S."/>
            <person name="Grigoriev I.V."/>
        </authorList>
    </citation>
    <scope>NUCLEOTIDE SEQUENCE [LARGE SCALE GENOMIC DNA]</scope>
    <source>
        <strain evidence="4">CBS 506.65</strain>
    </source>
</reference>
<gene>
    <name evidence="3" type="ORF">ASPZODRAFT_102885</name>
</gene>
<dbReference type="PANTHER" id="PTHR34502:SF5">
    <property type="entry name" value="DUF6594 DOMAIN-CONTAINING PROTEIN"/>
    <property type="match status" value="1"/>
</dbReference>
<feature type="domain" description="DUF6594" evidence="2">
    <location>
        <begin position="9"/>
        <end position="278"/>
    </location>
</feature>
<dbReference type="EMBL" id="KV878351">
    <property type="protein sequence ID" value="OJJ43538.1"/>
    <property type="molecule type" value="Genomic_DNA"/>
</dbReference>
<keyword evidence="1" id="KW-1133">Transmembrane helix</keyword>
<dbReference type="InterPro" id="IPR046529">
    <property type="entry name" value="DUF6594"/>
</dbReference>
<dbReference type="AlphaFoldDB" id="A0A1L9S8Q5"/>
<dbReference type="STRING" id="1073090.A0A1L9S8Q5"/>
<evidence type="ECO:0000313" key="3">
    <source>
        <dbReference type="EMBL" id="OJJ43538.1"/>
    </source>
</evidence>